<evidence type="ECO:0008006" key="4">
    <source>
        <dbReference type="Google" id="ProtNLM"/>
    </source>
</evidence>
<reference evidence="2 3" key="1">
    <citation type="submission" date="2023-07" db="EMBL/GenBank/DDBJ databases">
        <title>Sequencing the genomes of 1000 actinobacteria strains.</title>
        <authorList>
            <person name="Klenk H.-P."/>
        </authorList>
    </citation>
    <scope>NUCLEOTIDE SEQUENCE [LARGE SCALE GENOMIC DNA]</scope>
    <source>
        <strain evidence="2 3">GD13</strain>
    </source>
</reference>
<name>A0ABT9NK43_9ACTN</name>
<keyword evidence="3" id="KW-1185">Reference proteome</keyword>
<evidence type="ECO:0000313" key="3">
    <source>
        <dbReference type="Proteomes" id="UP001240447"/>
    </source>
</evidence>
<proteinExistence type="predicted"/>
<evidence type="ECO:0000313" key="2">
    <source>
        <dbReference type="EMBL" id="MDP9820592.1"/>
    </source>
</evidence>
<feature type="region of interest" description="Disordered" evidence="1">
    <location>
        <begin position="36"/>
        <end position="55"/>
    </location>
</feature>
<accession>A0ABT9NK43</accession>
<dbReference type="RefSeq" id="WP_181642623.1">
    <property type="nucleotide sequence ID" value="NZ_CCXJ01000776.2"/>
</dbReference>
<organism evidence="2 3">
    <name type="scientific">Nocardioides massiliensis</name>
    <dbReference type="NCBI Taxonomy" id="1325935"/>
    <lineage>
        <taxon>Bacteria</taxon>
        <taxon>Bacillati</taxon>
        <taxon>Actinomycetota</taxon>
        <taxon>Actinomycetes</taxon>
        <taxon>Propionibacteriales</taxon>
        <taxon>Nocardioidaceae</taxon>
        <taxon>Nocardioides</taxon>
    </lineage>
</organism>
<dbReference type="Proteomes" id="UP001240447">
    <property type="component" value="Unassembled WGS sequence"/>
</dbReference>
<sequence length="183" mass="19622">MISDATRVRPLRGLLGPLLLVLLLAFVVACSGDGESALDTQPTASAEPSPPDSDDAEAAVLAAWEAYWTVHVASENNADDSPEPFKDVATGSIVERQLKSVGDYKEMGLVRVGAPEFRDAQVTVDGDTAEVEFCMNEDTWGAEVDGEPVAPPDLGFRPRLNRLELHDDAWLVVESAPGEEITC</sequence>
<evidence type="ECO:0000256" key="1">
    <source>
        <dbReference type="SAM" id="MobiDB-lite"/>
    </source>
</evidence>
<dbReference type="EMBL" id="JAUSQM010000001">
    <property type="protein sequence ID" value="MDP9820592.1"/>
    <property type="molecule type" value="Genomic_DNA"/>
</dbReference>
<protein>
    <recommendedName>
        <fullName evidence="4">Nuclear transport factor 2 family protein</fullName>
    </recommendedName>
</protein>
<gene>
    <name evidence="2" type="ORF">J2S59_000401</name>
</gene>
<dbReference type="PROSITE" id="PS51257">
    <property type="entry name" value="PROKAR_LIPOPROTEIN"/>
    <property type="match status" value="1"/>
</dbReference>
<comment type="caution">
    <text evidence="2">The sequence shown here is derived from an EMBL/GenBank/DDBJ whole genome shotgun (WGS) entry which is preliminary data.</text>
</comment>